<gene>
    <name evidence="2" type="ORF">EDS130_LOCUS10783</name>
</gene>
<accession>A0A814AYF9</accession>
<dbReference type="OrthoDB" id="1606438at2759"/>
<sequence>MDEKLCSLNFILFSRPMPLSIYDSEQYLFEIAQSFIRSRVVFTSLELQIFDLFSQSNHGLTCAQVAEQLSLHYVQNESRCLQDVLDCLKSMKFLEYEKEKFTYKLTDFARNLLLPNRQLLSNIDRDFYDKMPQLNELVLNNSIKDSIHLIMLLRIKQLVDLTAYSNVSIDSFDENVDVMVIWRQDGCLKEKIKQAYDILPSSKASLLILIIPNDEDDEVTLALNILLNMTTTSKEAENPKEFYSTKFFKKIGFQSIERLKSTDGIQLLLAYK</sequence>
<evidence type="ECO:0000313" key="2">
    <source>
        <dbReference type="EMBL" id="CAF0921306.1"/>
    </source>
</evidence>
<dbReference type="GO" id="GO:0046983">
    <property type="term" value="F:protein dimerization activity"/>
    <property type="evidence" value="ECO:0007669"/>
    <property type="project" value="InterPro"/>
</dbReference>
<dbReference type="InterPro" id="IPR012967">
    <property type="entry name" value="COMT_dimerisation"/>
</dbReference>
<dbReference type="Proteomes" id="UP000663852">
    <property type="component" value="Unassembled WGS sequence"/>
</dbReference>
<dbReference type="AlphaFoldDB" id="A0A814AYF9"/>
<dbReference type="InterPro" id="IPR036390">
    <property type="entry name" value="WH_DNA-bd_sf"/>
</dbReference>
<proteinExistence type="predicted"/>
<comment type="caution">
    <text evidence="2">The sequence shown here is derived from an EMBL/GenBank/DDBJ whole genome shotgun (WGS) entry which is preliminary data.</text>
</comment>
<protein>
    <recommendedName>
        <fullName evidence="1">O-methyltransferase dimerisation domain-containing protein</fullName>
    </recommendedName>
</protein>
<evidence type="ECO:0000259" key="1">
    <source>
        <dbReference type="Pfam" id="PF08100"/>
    </source>
</evidence>
<evidence type="ECO:0000313" key="3">
    <source>
        <dbReference type="Proteomes" id="UP000663852"/>
    </source>
</evidence>
<reference evidence="2" key="1">
    <citation type="submission" date="2021-02" db="EMBL/GenBank/DDBJ databases">
        <authorList>
            <person name="Nowell W R."/>
        </authorList>
    </citation>
    <scope>NUCLEOTIDE SEQUENCE</scope>
</reference>
<dbReference type="EMBL" id="CAJNOJ010000038">
    <property type="protein sequence ID" value="CAF0921306.1"/>
    <property type="molecule type" value="Genomic_DNA"/>
</dbReference>
<dbReference type="SUPFAM" id="SSF46785">
    <property type="entry name" value="Winged helix' DNA-binding domain"/>
    <property type="match status" value="1"/>
</dbReference>
<name>A0A814AYF9_ADIRI</name>
<feature type="domain" description="O-methyltransferase dimerisation" evidence="1">
    <location>
        <begin position="30"/>
        <end position="113"/>
    </location>
</feature>
<dbReference type="Gene3D" id="1.10.10.10">
    <property type="entry name" value="Winged helix-like DNA-binding domain superfamily/Winged helix DNA-binding domain"/>
    <property type="match status" value="1"/>
</dbReference>
<dbReference type="Pfam" id="PF08100">
    <property type="entry name" value="Dimerisation"/>
    <property type="match status" value="1"/>
</dbReference>
<organism evidence="2 3">
    <name type="scientific">Adineta ricciae</name>
    <name type="common">Rotifer</name>
    <dbReference type="NCBI Taxonomy" id="249248"/>
    <lineage>
        <taxon>Eukaryota</taxon>
        <taxon>Metazoa</taxon>
        <taxon>Spiralia</taxon>
        <taxon>Gnathifera</taxon>
        <taxon>Rotifera</taxon>
        <taxon>Eurotatoria</taxon>
        <taxon>Bdelloidea</taxon>
        <taxon>Adinetida</taxon>
        <taxon>Adinetidae</taxon>
        <taxon>Adineta</taxon>
    </lineage>
</organism>
<dbReference type="InterPro" id="IPR036388">
    <property type="entry name" value="WH-like_DNA-bd_sf"/>
</dbReference>